<proteinExistence type="predicted"/>
<dbReference type="Gene3D" id="3.40.50.300">
    <property type="entry name" value="P-loop containing nucleotide triphosphate hydrolases"/>
    <property type="match status" value="1"/>
</dbReference>
<keyword evidence="2" id="KW-1185">Reference proteome</keyword>
<accession>A0A9W8ANA6</accession>
<protein>
    <recommendedName>
        <fullName evidence="3">EngB-type G domain-containing protein</fullName>
    </recommendedName>
</protein>
<dbReference type="Proteomes" id="UP001150925">
    <property type="component" value="Unassembled WGS sequence"/>
</dbReference>
<evidence type="ECO:0000313" key="2">
    <source>
        <dbReference type="Proteomes" id="UP001150925"/>
    </source>
</evidence>
<dbReference type="InterPro" id="IPR027417">
    <property type="entry name" value="P-loop_NTPase"/>
</dbReference>
<dbReference type="AlphaFoldDB" id="A0A9W8ANA6"/>
<dbReference type="SUPFAM" id="SSF52540">
    <property type="entry name" value="P-loop containing nucleoside triphosphate hydrolases"/>
    <property type="match status" value="1"/>
</dbReference>
<sequence length="142" mass="16025">MNFFSLGSMVPQATVLTLVDMPGYGYRSRLQWGKFITDYLGGRKRLRSVYLLIDANVGELKQTDEQCIDMMNSLQLPFRIVLTKVDKIRNTDAVVAKVTQLVQDRASFFVPPVLPVSAVLKYELAELRLNILIACGIVKPPY</sequence>
<dbReference type="PANTHER" id="PTHR46498">
    <property type="entry name" value="GTP-BINDING PROTEIN 8"/>
    <property type="match status" value="1"/>
</dbReference>
<dbReference type="InterPro" id="IPR052279">
    <property type="entry name" value="EngB_GTPase"/>
</dbReference>
<name>A0A9W8ANA6_9FUNG</name>
<evidence type="ECO:0008006" key="3">
    <source>
        <dbReference type="Google" id="ProtNLM"/>
    </source>
</evidence>
<dbReference type="GO" id="GO:0005739">
    <property type="term" value="C:mitochondrion"/>
    <property type="evidence" value="ECO:0007669"/>
    <property type="project" value="TreeGrafter"/>
</dbReference>
<organism evidence="1 2">
    <name type="scientific">Dispira parvispora</name>
    <dbReference type="NCBI Taxonomy" id="1520584"/>
    <lineage>
        <taxon>Eukaryota</taxon>
        <taxon>Fungi</taxon>
        <taxon>Fungi incertae sedis</taxon>
        <taxon>Zoopagomycota</taxon>
        <taxon>Kickxellomycotina</taxon>
        <taxon>Dimargaritomycetes</taxon>
        <taxon>Dimargaritales</taxon>
        <taxon>Dimargaritaceae</taxon>
        <taxon>Dispira</taxon>
    </lineage>
</organism>
<dbReference type="OrthoDB" id="391988at2759"/>
<gene>
    <name evidence="1" type="ORF">IWQ62_006810</name>
</gene>
<dbReference type="EMBL" id="JANBPY010004155">
    <property type="protein sequence ID" value="KAJ1948990.1"/>
    <property type="molecule type" value="Genomic_DNA"/>
</dbReference>
<comment type="caution">
    <text evidence="1">The sequence shown here is derived from an EMBL/GenBank/DDBJ whole genome shotgun (WGS) entry which is preliminary data.</text>
</comment>
<dbReference type="PANTHER" id="PTHR46498:SF1">
    <property type="entry name" value="GTP-BINDING PROTEIN 8"/>
    <property type="match status" value="1"/>
</dbReference>
<evidence type="ECO:0000313" key="1">
    <source>
        <dbReference type="EMBL" id="KAJ1948990.1"/>
    </source>
</evidence>
<reference evidence="1" key="1">
    <citation type="submission" date="2022-07" db="EMBL/GenBank/DDBJ databases">
        <title>Phylogenomic reconstructions and comparative analyses of Kickxellomycotina fungi.</title>
        <authorList>
            <person name="Reynolds N.K."/>
            <person name="Stajich J.E."/>
            <person name="Barry K."/>
            <person name="Grigoriev I.V."/>
            <person name="Crous P."/>
            <person name="Smith M.E."/>
        </authorList>
    </citation>
    <scope>NUCLEOTIDE SEQUENCE</scope>
    <source>
        <strain evidence="1">RSA 1196</strain>
    </source>
</reference>